<dbReference type="KEGG" id="clia:C3E79_11045"/>
<dbReference type="EMBL" id="CP026948">
    <property type="protein sequence ID" value="AWB84939.1"/>
    <property type="molecule type" value="Genomic_DNA"/>
</dbReference>
<dbReference type="RefSeq" id="WP_108404947.1">
    <property type="nucleotide sequence ID" value="NZ_CP026948.1"/>
</dbReference>
<sequence>MFDRIEAVNKPPVAFTYFCATAQALIMVAAYCVGGILRFSSIRSIPAAPIPSLSNWPARRIDCEELHARHVSLIGRHGHSINKAVLAVIIDRTVVLLTELNDFPALSSSRCLVHVKLQSCRDYVSVESYVDCISLMAMWGSNLSGLSRSAPSRYQSARNSCESKKLAALLTADMMNLSVRGRGNT</sequence>
<reference evidence="2" key="1">
    <citation type="submission" date="2018-01" db="EMBL/GenBank/DDBJ databases">
        <authorList>
            <person name="Li J."/>
        </authorList>
    </citation>
    <scope>NUCLEOTIDE SEQUENCE [LARGE SCALE GENOMIC DNA]</scope>
    <source>
        <strain evidence="2">2184</strain>
    </source>
</reference>
<organism evidence="1 2">
    <name type="scientific">Corynebacterium liangguodongii</name>
    <dbReference type="NCBI Taxonomy" id="2079535"/>
    <lineage>
        <taxon>Bacteria</taxon>
        <taxon>Bacillati</taxon>
        <taxon>Actinomycetota</taxon>
        <taxon>Actinomycetes</taxon>
        <taxon>Mycobacteriales</taxon>
        <taxon>Corynebacteriaceae</taxon>
        <taxon>Corynebacterium</taxon>
    </lineage>
</organism>
<evidence type="ECO:0000313" key="2">
    <source>
        <dbReference type="Proteomes" id="UP000244754"/>
    </source>
</evidence>
<keyword evidence="2" id="KW-1185">Reference proteome</keyword>
<evidence type="ECO:0000313" key="1">
    <source>
        <dbReference type="EMBL" id="AWB84939.1"/>
    </source>
</evidence>
<dbReference type="Proteomes" id="UP000244754">
    <property type="component" value="Chromosome"/>
</dbReference>
<accession>A0A2S0WGN9</accession>
<dbReference type="AlphaFoldDB" id="A0A2S0WGN9"/>
<proteinExistence type="predicted"/>
<gene>
    <name evidence="1" type="ORF">C3E79_11045</name>
</gene>
<name>A0A2S0WGN9_9CORY</name>
<protein>
    <submittedName>
        <fullName evidence="1">Uncharacterized protein</fullName>
    </submittedName>
</protein>